<name>A0ABM8XTD7_9BURK</name>
<evidence type="ECO:0000313" key="3">
    <source>
        <dbReference type="Proteomes" id="UP000701702"/>
    </source>
</evidence>
<dbReference type="RefSeq" id="WP_194946915.1">
    <property type="nucleotide sequence ID" value="NZ_CAJZAF010000035.1"/>
</dbReference>
<organism evidence="2 3">
    <name type="scientific">Cupriavidus pinatubonensis</name>
    <dbReference type="NCBI Taxonomy" id="248026"/>
    <lineage>
        <taxon>Bacteria</taxon>
        <taxon>Pseudomonadati</taxon>
        <taxon>Pseudomonadota</taxon>
        <taxon>Betaproteobacteria</taxon>
        <taxon>Burkholderiales</taxon>
        <taxon>Burkholderiaceae</taxon>
        <taxon>Cupriavidus</taxon>
    </lineage>
</organism>
<gene>
    <name evidence="2" type="ORF">LMG23994_05187</name>
</gene>
<proteinExistence type="predicted"/>
<keyword evidence="1" id="KW-0472">Membrane</keyword>
<evidence type="ECO:0000256" key="1">
    <source>
        <dbReference type="SAM" id="Phobius"/>
    </source>
</evidence>
<keyword evidence="1" id="KW-0812">Transmembrane</keyword>
<dbReference type="Proteomes" id="UP000701702">
    <property type="component" value="Unassembled WGS sequence"/>
</dbReference>
<dbReference type="EMBL" id="CAJZAF010000035">
    <property type="protein sequence ID" value="CAG9183612.1"/>
    <property type="molecule type" value="Genomic_DNA"/>
</dbReference>
<sequence length="51" mass="6167">MKRLKQIIHTFRTGREARFYILGVIALVLFFCWWGATGHWDNDPFLPQFLR</sequence>
<comment type="caution">
    <text evidence="2">The sequence shown here is derived from an EMBL/GenBank/DDBJ whole genome shotgun (WGS) entry which is preliminary data.</text>
</comment>
<accession>A0ABM8XTD7</accession>
<keyword evidence="1" id="KW-1133">Transmembrane helix</keyword>
<protein>
    <recommendedName>
        <fullName evidence="4">Transmembrane protein</fullName>
    </recommendedName>
</protein>
<feature type="transmembrane region" description="Helical" evidence="1">
    <location>
        <begin position="20"/>
        <end position="36"/>
    </location>
</feature>
<keyword evidence="3" id="KW-1185">Reference proteome</keyword>
<evidence type="ECO:0008006" key="4">
    <source>
        <dbReference type="Google" id="ProtNLM"/>
    </source>
</evidence>
<reference evidence="2 3" key="1">
    <citation type="submission" date="2021-08" db="EMBL/GenBank/DDBJ databases">
        <authorList>
            <person name="Peeters C."/>
        </authorList>
    </citation>
    <scope>NUCLEOTIDE SEQUENCE [LARGE SCALE GENOMIC DNA]</scope>
    <source>
        <strain evidence="2 3">LMG 23994</strain>
    </source>
</reference>
<evidence type="ECO:0000313" key="2">
    <source>
        <dbReference type="EMBL" id="CAG9183612.1"/>
    </source>
</evidence>